<name>A0A0M4EHT5_DROBS</name>
<protein>
    <submittedName>
        <fullName evidence="2">CG12520</fullName>
    </submittedName>
</protein>
<feature type="domain" description="F-box" evidence="1">
    <location>
        <begin position="4"/>
        <end position="40"/>
    </location>
</feature>
<dbReference type="OrthoDB" id="7831775at2759"/>
<sequence>MTNILDLNDYCLGTILKYLATEDHVSFAQSCARFRQTLKDWSCTLYPQFELSRHRHKDLDALRAELKLCCIIGDVLRRLKLDIREVERNNVLCEGFTLQRLYELLKSMRNLEHCELKEESRFGALVPMSIRNVVEPFQFIENSCAAFECLPNLQSVNVDCNMTSAKAYSLCKLQQVQQLSIYNQIAAEDLSRICGSNAKLRKLTLREIVGDISALATHCQHLLEISLPISSQCPSYAAIAHLPSLQRIIIKGSTQSSPCAKTLELFAALAANAHTTQLRSLILYPSLDAEETSGLAKLHFLRELRCTFNDAQCIEQLTALQQLEDLYIMLGRSHAGAEQLLSVLRSCKQLQRLHINSNLTMDFVLRALQQLQAVRQPSEQQPLQLYVTGLLHLCKEDAKIIDSAYCTLVDRAPWLR</sequence>
<dbReference type="SUPFAM" id="SSF52058">
    <property type="entry name" value="L domain-like"/>
    <property type="match status" value="1"/>
</dbReference>
<evidence type="ECO:0000313" key="3">
    <source>
        <dbReference type="Proteomes" id="UP000494163"/>
    </source>
</evidence>
<dbReference type="AlphaFoldDB" id="A0A0M4EHT5"/>
<evidence type="ECO:0000259" key="1">
    <source>
        <dbReference type="Pfam" id="PF00646"/>
    </source>
</evidence>
<dbReference type="EMBL" id="CP012525">
    <property type="protein sequence ID" value="ALC43314.1"/>
    <property type="molecule type" value="Genomic_DNA"/>
</dbReference>
<evidence type="ECO:0000313" key="2">
    <source>
        <dbReference type="EMBL" id="ALC43314.1"/>
    </source>
</evidence>
<dbReference type="InterPro" id="IPR001810">
    <property type="entry name" value="F-box_dom"/>
</dbReference>
<dbReference type="Pfam" id="PF00646">
    <property type="entry name" value="F-box"/>
    <property type="match status" value="1"/>
</dbReference>
<dbReference type="Gene3D" id="3.80.10.10">
    <property type="entry name" value="Ribonuclease Inhibitor"/>
    <property type="match status" value="2"/>
</dbReference>
<dbReference type="InterPro" id="IPR032675">
    <property type="entry name" value="LRR_dom_sf"/>
</dbReference>
<dbReference type="OMA" id="LYIMLGR"/>
<accession>A0A0M4EHT5</accession>
<reference evidence="2 3" key="1">
    <citation type="submission" date="2015-08" db="EMBL/GenBank/DDBJ databases">
        <title>Ancestral chromatin configuration constrains chromatin evolution on differentiating sex chromosomes in Drosophila.</title>
        <authorList>
            <person name="Zhou Q."/>
            <person name="Bachtrog D."/>
        </authorList>
    </citation>
    <scope>NUCLEOTIDE SEQUENCE [LARGE SCALE GENOMIC DNA]</scope>
    <source>
        <tissue evidence="2">Whole larvae</tissue>
    </source>
</reference>
<dbReference type="Proteomes" id="UP000494163">
    <property type="component" value="Chromosome 3L"/>
</dbReference>
<organism evidence="2 3">
    <name type="scientific">Drosophila busckii</name>
    <name type="common">Fruit fly</name>
    <dbReference type="NCBI Taxonomy" id="30019"/>
    <lineage>
        <taxon>Eukaryota</taxon>
        <taxon>Metazoa</taxon>
        <taxon>Ecdysozoa</taxon>
        <taxon>Arthropoda</taxon>
        <taxon>Hexapoda</taxon>
        <taxon>Insecta</taxon>
        <taxon>Pterygota</taxon>
        <taxon>Neoptera</taxon>
        <taxon>Endopterygota</taxon>
        <taxon>Diptera</taxon>
        <taxon>Brachycera</taxon>
        <taxon>Muscomorpha</taxon>
        <taxon>Ephydroidea</taxon>
        <taxon>Drosophilidae</taxon>
        <taxon>Drosophila</taxon>
    </lineage>
</organism>
<proteinExistence type="predicted"/>
<gene>
    <name evidence="2" type="ORF">Dbus_chr3Lg480</name>
</gene>
<keyword evidence="3" id="KW-1185">Reference proteome</keyword>